<evidence type="ECO:0000256" key="2">
    <source>
        <dbReference type="SAM" id="MobiDB-lite"/>
    </source>
</evidence>
<dbReference type="InterPro" id="IPR033121">
    <property type="entry name" value="PEPTIDASE_A1"/>
</dbReference>
<organism evidence="5 6">
    <name type="scientific">Pestalotiopsis fici (strain W106-1 / CGMCC3.15140)</name>
    <dbReference type="NCBI Taxonomy" id="1229662"/>
    <lineage>
        <taxon>Eukaryota</taxon>
        <taxon>Fungi</taxon>
        <taxon>Dikarya</taxon>
        <taxon>Ascomycota</taxon>
        <taxon>Pezizomycotina</taxon>
        <taxon>Sordariomycetes</taxon>
        <taxon>Xylariomycetidae</taxon>
        <taxon>Amphisphaeriales</taxon>
        <taxon>Sporocadaceae</taxon>
        <taxon>Pestalotiopsis</taxon>
    </lineage>
</organism>
<dbReference type="SUPFAM" id="SSF50630">
    <property type="entry name" value="Acid proteases"/>
    <property type="match status" value="1"/>
</dbReference>
<evidence type="ECO:0000256" key="1">
    <source>
        <dbReference type="ARBA" id="ARBA00007447"/>
    </source>
</evidence>
<feature type="transmembrane region" description="Helical" evidence="3">
    <location>
        <begin position="467"/>
        <end position="490"/>
    </location>
</feature>
<dbReference type="EMBL" id="KI912120">
    <property type="protein sequence ID" value="ETS73912.1"/>
    <property type="molecule type" value="Genomic_DNA"/>
</dbReference>
<dbReference type="GO" id="GO:0004190">
    <property type="term" value="F:aspartic-type endopeptidase activity"/>
    <property type="evidence" value="ECO:0007669"/>
    <property type="project" value="InterPro"/>
</dbReference>
<feature type="region of interest" description="Disordered" evidence="2">
    <location>
        <begin position="501"/>
        <end position="546"/>
    </location>
</feature>
<dbReference type="GO" id="GO:0006508">
    <property type="term" value="P:proteolysis"/>
    <property type="evidence" value="ECO:0007669"/>
    <property type="project" value="InterPro"/>
</dbReference>
<dbReference type="PANTHER" id="PTHR47966:SF51">
    <property type="entry name" value="BETA-SITE APP-CLEAVING ENZYME, ISOFORM A-RELATED"/>
    <property type="match status" value="1"/>
</dbReference>
<keyword evidence="3" id="KW-0812">Transmembrane</keyword>
<dbReference type="CDD" id="cd05471">
    <property type="entry name" value="pepsin_like"/>
    <property type="match status" value="1"/>
</dbReference>
<proteinExistence type="inferred from homology"/>
<evidence type="ECO:0000313" key="5">
    <source>
        <dbReference type="EMBL" id="ETS73912.1"/>
    </source>
</evidence>
<reference evidence="6" key="1">
    <citation type="journal article" date="2015" name="BMC Genomics">
        <title>Genomic and transcriptomic analysis of the endophytic fungus Pestalotiopsis fici reveals its lifestyle and high potential for synthesis of natural products.</title>
        <authorList>
            <person name="Wang X."/>
            <person name="Zhang X."/>
            <person name="Liu L."/>
            <person name="Xiang M."/>
            <person name="Wang W."/>
            <person name="Sun X."/>
            <person name="Che Y."/>
            <person name="Guo L."/>
            <person name="Liu G."/>
            <person name="Guo L."/>
            <person name="Wang C."/>
            <person name="Yin W.B."/>
            <person name="Stadler M."/>
            <person name="Zhang X."/>
            <person name="Liu X."/>
        </authorList>
    </citation>
    <scope>NUCLEOTIDE SEQUENCE [LARGE SCALE GENOMIC DNA]</scope>
    <source>
        <strain evidence="6">W106-1 / CGMCC3.15140</strain>
    </source>
</reference>
<dbReference type="OrthoDB" id="4074350at2759"/>
<dbReference type="InParanoid" id="W3WL79"/>
<dbReference type="OMA" id="TVDWERQ"/>
<comment type="similarity">
    <text evidence="1">Belongs to the peptidase A1 family.</text>
</comment>
<feature type="compositionally biased region" description="Polar residues" evidence="2">
    <location>
        <begin position="632"/>
        <end position="646"/>
    </location>
</feature>
<dbReference type="RefSeq" id="XP_007840550.1">
    <property type="nucleotide sequence ID" value="XM_007842359.1"/>
</dbReference>
<evidence type="ECO:0000313" key="6">
    <source>
        <dbReference type="Proteomes" id="UP000030651"/>
    </source>
</evidence>
<feature type="region of interest" description="Disordered" evidence="2">
    <location>
        <begin position="567"/>
        <end position="646"/>
    </location>
</feature>
<gene>
    <name evidence="5" type="ORF">PFICI_13778</name>
</gene>
<dbReference type="AlphaFoldDB" id="W3WL79"/>
<dbReference type="PROSITE" id="PS51767">
    <property type="entry name" value="PEPTIDASE_A1"/>
    <property type="match status" value="1"/>
</dbReference>
<feature type="domain" description="Peptidase A1" evidence="4">
    <location>
        <begin position="70"/>
        <end position="419"/>
    </location>
</feature>
<accession>W3WL79</accession>
<dbReference type="InterPro" id="IPR021109">
    <property type="entry name" value="Peptidase_aspartic_dom_sf"/>
</dbReference>
<evidence type="ECO:0000259" key="4">
    <source>
        <dbReference type="PROSITE" id="PS51767"/>
    </source>
</evidence>
<dbReference type="Gene3D" id="2.40.70.10">
    <property type="entry name" value="Acid Proteases"/>
    <property type="match status" value="2"/>
</dbReference>
<protein>
    <recommendedName>
        <fullName evidence="4">Peptidase A1 domain-containing protein</fullName>
    </recommendedName>
</protein>
<dbReference type="KEGG" id="pfy:PFICI_13778"/>
<dbReference type="HOGENOM" id="CLU_009988_3_0_1"/>
<dbReference type="InterPro" id="IPR001461">
    <property type="entry name" value="Aspartic_peptidase_A1"/>
</dbReference>
<keyword evidence="3" id="KW-1133">Transmembrane helix</keyword>
<dbReference type="eggNOG" id="ENOG502RV5I">
    <property type="taxonomic scope" value="Eukaryota"/>
</dbReference>
<dbReference type="PANTHER" id="PTHR47966">
    <property type="entry name" value="BETA-SITE APP-CLEAVING ENZYME, ISOFORM A-RELATED"/>
    <property type="match status" value="1"/>
</dbReference>
<dbReference type="GO" id="GO:0000324">
    <property type="term" value="C:fungal-type vacuole"/>
    <property type="evidence" value="ECO:0007669"/>
    <property type="project" value="TreeGrafter"/>
</dbReference>
<keyword evidence="6" id="KW-1185">Reference proteome</keyword>
<dbReference type="Pfam" id="PF00026">
    <property type="entry name" value="Asp"/>
    <property type="match status" value="1"/>
</dbReference>
<dbReference type="GeneID" id="19278791"/>
<dbReference type="Proteomes" id="UP000030651">
    <property type="component" value="Unassembled WGS sequence"/>
</dbReference>
<dbReference type="InterPro" id="IPR034164">
    <property type="entry name" value="Pepsin-like_dom"/>
</dbReference>
<evidence type="ECO:0000256" key="3">
    <source>
        <dbReference type="SAM" id="Phobius"/>
    </source>
</evidence>
<dbReference type="STRING" id="1229662.W3WL79"/>
<dbReference type="CDD" id="cd12087">
    <property type="entry name" value="TM_EGFR-like"/>
    <property type="match status" value="1"/>
</dbReference>
<sequence length="646" mass="69739">MTFIDQNLRSQCLSPGNPELMLRFGTGEFNLNLYEFCIDASVTHGKTWMLCAQFKESLSSASEGNDGPWSTFDLRVGSSEQDVRVLVSTASPEALVVLADYGCSSSALPEVPSDCAVSRGNLFNPNESSSWVDMGLYGINQNGVGLEANLGYYQKAEFALDSLGIGLTGPSLDNQTIGGIATADYFYLGIFGLNNQPVNFTSLGNYSSPSFLTTLKDQNKIPSLSWSYTAGAQYRLKQVYGQLVFSGYDTSRFEENSVSFTMAGDVTRDLVVVLQSISYSGSNSATLLSDPINIFIDSTDPNFWLPDEVCDAFENAFDLKLDETTGLYLINDTHHTALLDSNAEVSFRLSDVTTGGDNVRIVLPYNAFDLTAEYPLVENSSYYFPLKRAANETQYTLGRAFLQEAYLTADYERGVFNVSACTWNEGAEENIITILAKDSASDCSDCSSSSGDPSGGSSGNSRLSGGAIAGIVVGAVLLVLTAGIVAFFILRQRKKAAYAASEPEPDESVLKGPVHNAIPHPASTSPGKTINGGIGDDEQELDGQDTQVRPNTEMDGATQQIYQLHGDSTEPTSEEPVYYELPGEPATREEDRVSTVGTLPSRSGREDDSSSPMVSTLDTTGWQDDHWEASSDLVSPTTPVQHSARF</sequence>
<feature type="compositionally biased region" description="Polar residues" evidence="2">
    <location>
        <begin position="610"/>
        <end position="622"/>
    </location>
</feature>
<keyword evidence="3" id="KW-0472">Membrane</keyword>
<name>W3WL79_PESFW</name>